<accession>A0AAW0FIG2</accession>
<evidence type="ECO:0000313" key="2">
    <source>
        <dbReference type="EMBL" id="KAK7677146.1"/>
    </source>
</evidence>
<keyword evidence="1" id="KW-0812">Transmembrane</keyword>
<evidence type="ECO:0008006" key="4">
    <source>
        <dbReference type="Google" id="ProtNLM"/>
    </source>
</evidence>
<dbReference type="InterPro" id="IPR009571">
    <property type="entry name" value="SUR7/Rim9-like_fungi"/>
</dbReference>
<reference evidence="2 3" key="1">
    <citation type="submission" date="2022-09" db="EMBL/GenBank/DDBJ databases">
        <authorList>
            <person name="Palmer J.M."/>
        </authorList>
    </citation>
    <scope>NUCLEOTIDE SEQUENCE [LARGE SCALE GENOMIC DNA]</scope>
    <source>
        <strain evidence="2 3">DSM 7382</strain>
    </source>
</reference>
<keyword evidence="1" id="KW-1133">Transmembrane helix</keyword>
<keyword evidence="3" id="KW-1185">Reference proteome</keyword>
<dbReference type="GO" id="GO:0035838">
    <property type="term" value="C:growing cell tip"/>
    <property type="evidence" value="ECO:0007669"/>
    <property type="project" value="TreeGrafter"/>
</dbReference>
<feature type="transmembrane region" description="Helical" evidence="1">
    <location>
        <begin position="137"/>
        <end position="160"/>
    </location>
</feature>
<dbReference type="Gene3D" id="1.20.140.150">
    <property type="match status" value="1"/>
</dbReference>
<keyword evidence="1" id="KW-0472">Membrane</keyword>
<dbReference type="Pfam" id="PF06687">
    <property type="entry name" value="SUR7"/>
    <property type="match status" value="1"/>
</dbReference>
<name>A0AAW0FIG2_9APHY</name>
<comment type="caution">
    <text evidence="2">The sequence shown here is derived from an EMBL/GenBank/DDBJ whole genome shotgun (WGS) entry which is preliminary data.</text>
</comment>
<dbReference type="Proteomes" id="UP001385951">
    <property type="component" value="Unassembled WGS sequence"/>
</dbReference>
<feature type="transmembrane region" description="Helical" evidence="1">
    <location>
        <begin position="180"/>
        <end position="199"/>
    </location>
</feature>
<dbReference type="InterPro" id="IPR051380">
    <property type="entry name" value="pH-response_reg_palI/RIM9"/>
</dbReference>
<dbReference type="PANTHER" id="PTHR28013">
    <property type="entry name" value="PROTEIN DCV1-RELATED"/>
    <property type="match status" value="1"/>
</dbReference>
<evidence type="ECO:0000256" key="1">
    <source>
        <dbReference type="SAM" id="Phobius"/>
    </source>
</evidence>
<dbReference type="AlphaFoldDB" id="A0AAW0FIG2"/>
<dbReference type="GO" id="GO:0032153">
    <property type="term" value="C:cell division site"/>
    <property type="evidence" value="ECO:0007669"/>
    <property type="project" value="TreeGrafter"/>
</dbReference>
<feature type="transmembrane region" description="Helical" evidence="1">
    <location>
        <begin position="107"/>
        <end position="125"/>
    </location>
</feature>
<protein>
    <recommendedName>
        <fullName evidence="4">Pali-domain-containing protein</fullName>
    </recommendedName>
</protein>
<sequence>MTRIFHIPGIIFLIVAFVLLFLVSISLPFLTPLDFARVHFTSGSPFIGNNGGSVDQLRVSTFSAFCFYDDLGERVCSPAGGAYSSTVFNNEAHDTAVTVGATWTRGLAVHPVAAGVTFIALMLSFSTHVTMTLLASLIAFLASLLTLIAFAIDIALFVYVKHQMKKLDGVIANTDTGPGFWMTFVSFILLCLAGCTVCFGRRRDRMSDATVYPAVSKLSWKDKLRARFRR</sequence>
<organism evidence="2 3">
    <name type="scientific">Cerrena zonata</name>
    <dbReference type="NCBI Taxonomy" id="2478898"/>
    <lineage>
        <taxon>Eukaryota</taxon>
        <taxon>Fungi</taxon>
        <taxon>Dikarya</taxon>
        <taxon>Basidiomycota</taxon>
        <taxon>Agaricomycotina</taxon>
        <taxon>Agaricomycetes</taxon>
        <taxon>Polyporales</taxon>
        <taxon>Cerrenaceae</taxon>
        <taxon>Cerrena</taxon>
    </lineage>
</organism>
<dbReference type="GO" id="GO:0005886">
    <property type="term" value="C:plasma membrane"/>
    <property type="evidence" value="ECO:0007669"/>
    <property type="project" value="InterPro"/>
</dbReference>
<dbReference type="PANTHER" id="PTHR28013:SF4">
    <property type="entry name" value="MARVEL DOMAIN-CONTAINING PROTEIN"/>
    <property type="match status" value="1"/>
</dbReference>
<gene>
    <name evidence="2" type="ORF">QCA50_019855</name>
</gene>
<dbReference type="EMBL" id="JASBNA010000094">
    <property type="protein sequence ID" value="KAK7677146.1"/>
    <property type="molecule type" value="Genomic_DNA"/>
</dbReference>
<evidence type="ECO:0000313" key="3">
    <source>
        <dbReference type="Proteomes" id="UP001385951"/>
    </source>
</evidence>
<feature type="transmembrane region" description="Helical" evidence="1">
    <location>
        <begin position="7"/>
        <end position="30"/>
    </location>
</feature>
<proteinExistence type="predicted"/>